<evidence type="ECO:0000256" key="4">
    <source>
        <dbReference type="ARBA" id="ARBA00023163"/>
    </source>
</evidence>
<feature type="DNA-binding region" description="H-T-H motif" evidence="5">
    <location>
        <begin position="39"/>
        <end position="58"/>
    </location>
</feature>
<dbReference type="AlphaFoldDB" id="A0A7Z7FJK7"/>
<dbReference type="GO" id="GO:0000976">
    <property type="term" value="F:transcription cis-regulatory region binding"/>
    <property type="evidence" value="ECO:0007669"/>
    <property type="project" value="TreeGrafter"/>
</dbReference>
<keyword evidence="1" id="KW-0678">Repressor</keyword>
<accession>A0A7Z7FJK7</accession>
<evidence type="ECO:0000259" key="6">
    <source>
        <dbReference type="PROSITE" id="PS50977"/>
    </source>
</evidence>
<dbReference type="PROSITE" id="PS50977">
    <property type="entry name" value="HTH_TETR_2"/>
    <property type="match status" value="1"/>
</dbReference>
<dbReference type="InterPro" id="IPR036271">
    <property type="entry name" value="Tet_transcr_reg_TetR-rel_C_sf"/>
</dbReference>
<dbReference type="PRINTS" id="PR00455">
    <property type="entry name" value="HTHTETR"/>
</dbReference>
<feature type="domain" description="HTH tetR-type" evidence="6">
    <location>
        <begin position="16"/>
        <end position="76"/>
    </location>
</feature>
<organism evidence="7 8">
    <name type="scientific">Paraburkholderia steynii</name>
    <dbReference type="NCBI Taxonomy" id="1245441"/>
    <lineage>
        <taxon>Bacteria</taxon>
        <taxon>Pseudomonadati</taxon>
        <taxon>Pseudomonadota</taxon>
        <taxon>Betaproteobacteria</taxon>
        <taxon>Burkholderiales</taxon>
        <taxon>Burkholderiaceae</taxon>
        <taxon>Paraburkholderia</taxon>
    </lineage>
</organism>
<reference evidence="7" key="1">
    <citation type="submission" date="2016-10" db="EMBL/GenBank/DDBJ databases">
        <authorList>
            <person name="Varghese N."/>
            <person name="Submissions S."/>
        </authorList>
    </citation>
    <scope>NUCLEOTIDE SEQUENCE [LARGE SCALE GENOMIC DNA]</scope>
    <source>
        <strain evidence="7">YR281</strain>
    </source>
</reference>
<dbReference type="InterPro" id="IPR001647">
    <property type="entry name" value="HTH_TetR"/>
</dbReference>
<keyword evidence="2" id="KW-0805">Transcription regulation</keyword>
<gene>
    <name evidence="7" type="ORF">SAMN04487926_11988</name>
</gene>
<dbReference type="Gene3D" id="1.10.10.60">
    <property type="entry name" value="Homeodomain-like"/>
    <property type="match status" value="1"/>
</dbReference>
<evidence type="ECO:0000256" key="1">
    <source>
        <dbReference type="ARBA" id="ARBA00022491"/>
    </source>
</evidence>
<dbReference type="GO" id="GO:0003700">
    <property type="term" value="F:DNA-binding transcription factor activity"/>
    <property type="evidence" value="ECO:0007669"/>
    <property type="project" value="TreeGrafter"/>
</dbReference>
<dbReference type="Proteomes" id="UP000198900">
    <property type="component" value="Unassembled WGS sequence"/>
</dbReference>
<evidence type="ECO:0000313" key="7">
    <source>
        <dbReference type="EMBL" id="SDI56717.1"/>
    </source>
</evidence>
<dbReference type="InterPro" id="IPR041490">
    <property type="entry name" value="KstR2_TetR_C"/>
</dbReference>
<comment type="caution">
    <text evidence="7">The sequence shown here is derived from an EMBL/GenBank/DDBJ whole genome shotgun (WGS) entry which is preliminary data.</text>
</comment>
<dbReference type="Pfam" id="PF17932">
    <property type="entry name" value="TetR_C_24"/>
    <property type="match status" value="1"/>
</dbReference>
<evidence type="ECO:0000256" key="3">
    <source>
        <dbReference type="ARBA" id="ARBA00023125"/>
    </source>
</evidence>
<keyword evidence="4" id="KW-0804">Transcription</keyword>
<sequence>MIKRKELVAERPTRNSAQRKAILDKASIAFIEKGFAGANLHEIADAAGLTRTAVYHYFPSKESMLEALTEEVTNKASLLAESVVGRDELPADKALHQLIVLHAGLILSHPLQFRVVERSESSLPEPHRSAAQSARRAVFDHFLKVIRRGINDGRFRAVDAHVTAFSIIGMCNWCAWWFDPAGDLSAEDVSNMIADLGLHAVLPDKPRKSRAPSVEDTFKLIKDSLGLLERQICKPE</sequence>
<protein>
    <submittedName>
        <fullName evidence="7">Transcriptional regulator, TetR family</fullName>
    </submittedName>
</protein>
<keyword evidence="3 5" id="KW-0238">DNA-binding</keyword>
<dbReference type="PANTHER" id="PTHR30055:SF175">
    <property type="entry name" value="HTH-TYPE TRANSCRIPTIONAL REPRESSOR KSTR2"/>
    <property type="match status" value="1"/>
</dbReference>
<dbReference type="InterPro" id="IPR009057">
    <property type="entry name" value="Homeodomain-like_sf"/>
</dbReference>
<evidence type="ECO:0000256" key="2">
    <source>
        <dbReference type="ARBA" id="ARBA00023015"/>
    </source>
</evidence>
<dbReference type="Pfam" id="PF00440">
    <property type="entry name" value="TetR_N"/>
    <property type="match status" value="1"/>
</dbReference>
<dbReference type="PANTHER" id="PTHR30055">
    <property type="entry name" value="HTH-TYPE TRANSCRIPTIONAL REGULATOR RUTR"/>
    <property type="match status" value="1"/>
</dbReference>
<dbReference type="SUPFAM" id="SSF48498">
    <property type="entry name" value="Tetracyclin repressor-like, C-terminal domain"/>
    <property type="match status" value="1"/>
</dbReference>
<proteinExistence type="predicted"/>
<dbReference type="Gene3D" id="1.10.357.10">
    <property type="entry name" value="Tetracycline Repressor, domain 2"/>
    <property type="match status" value="1"/>
</dbReference>
<dbReference type="InterPro" id="IPR050109">
    <property type="entry name" value="HTH-type_TetR-like_transc_reg"/>
</dbReference>
<name>A0A7Z7FJK7_9BURK</name>
<keyword evidence="8" id="KW-1185">Reference proteome</keyword>
<dbReference type="SUPFAM" id="SSF46689">
    <property type="entry name" value="Homeodomain-like"/>
    <property type="match status" value="1"/>
</dbReference>
<dbReference type="EMBL" id="FNDI01000019">
    <property type="protein sequence ID" value="SDI56717.1"/>
    <property type="molecule type" value="Genomic_DNA"/>
</dbReference>
<dbReference type="RefSeq" id="WP_091784407.1">
    <property type="nucleotide sequence ID" value="NZ_FNDI01000019.1"/>
</dbReference>
<evidence type="ECO:0000313" key="8">
    <source>
        <dbReference type="Proteomes" id="UP000198900"/>
    </source>
</evidence>
<evidence type="ECO:0000256" key="5">
    <source>
        <dbReference type="PROSITE-ProRule" id="PRU00335"/>
    </source>
</evidence>